<dbReference type="AlphaFoldDB" id="X6MPP3"/>
<comment type="caution">
    <text evidence="1">The sequence shown here is derived from an EMBL/GenBank/DDBJ whole genome shotgun (WGS) entry which is preliminary data.</text>
</comment>
<proteinExistence type="predicted"/>
<dbReference type="Proteomes" id="UP000023152">
    <property type="component" value="Unassembled WGS sequence"/>
</dbReference>
<dbReference type="EMBL" id="ASPP01019500">
    <property type="protein sequence ID" value="ETO15065.1"/>
    <property type="molecule type" value="Genomic_DNA"/>
</dbReference>
<sequence length="599" mass="69629">MPENVRTNLWEASEIDDKQAFENVRNSKKILELIEKYKQVTDAFSANYDVINKEWKEYLFSCVLEGKAKEYDTLAQKDGSWKNIENYLVDINEKLQFQDNGVKPLYNHFNQGSVTEEELYEISKIKKLLTANENLGKNGYIIDQGNLIKSNLKTKYEGTLKENTVEGLKELAILMKDEPFISLKKEFETYNEFLRKHKVLEEYQTHIKEFHKSYAQILFMDERKTYQTASKNETTDPNIIMKVVYGAAKLFRLDKLWSKNETNDGVQNSKKNMTSAQEILNTILSDMQDLNTENTTRAVHEQFQLIGTYLIDIYKNMCFGLAIEKHIARSSCFIRIPSAKANDDSKKKECDDLENQASFSTTNCKYIFPMKGVSDHLINERILNASIIKVEKSDETGFISGLHTQVDSQRVDMSEYHEYDIVNSQDILNQAFYEDYIEGFKKIESVLSVAFTDLLTLMKENMNVLDDAFYSRGKFAKKENEVGNDKFYLFPETEDDFMMRSIERGQKLHQEELKAKNARPTEEKVVSSFTAEERQAMMREIERGQKLHQEELKAKNARPTEEKIEKALSNLEEDFSMDQNSDFLISSIEYISSYLFGHA</sequence>
<evidence type="ECO:0000313" key="1">
    <source>
        <dbReference type="EMBL" id="ETO15065.1"/>
    </source>
</evidence>
<reference evidence="1 2" key="1">
    <citation type="journal article" date="2013" name="Curr. Biol.">
        <title>The Genome of the Foraminiferan Reticulomyxa filosa.</title>
        <authorList>
            <person name="Glockner G."/>
            <person name="Hulsmann N."/>
            <person name="Schleicher M."/>
            <person name="Noegel A.A."/>
            <person name="Eichinger L."/>
            <person name="Gallinger C."/>
            <person name="Pawlowski J."/>
            <person name="Sierra R."/>
            <person name="Euteneuer U."/>
            <person name="Pillet L."/>
            <person name="Moustafa A."/>
            <person name="Platzer M."/>
            <person name="Groth M."/>
            <person name="Szafranski K."/>
            <person name="Schliwa M."/>
        </authorList>
    </citation>
    <scope>NUCLEOTIDE SEQUENCE [LARGE SCALE GENOMIC DNA]</scope>
</reference>
<organism evidence="1 2">
    <name type="scientific">Reticulomyxa filosa</name>
    <dbReference type="NCBI Taxonomy" id="46433"/>
    <lineage>
        <taxon>Eukaryota</taxon>
        <taxon>Sar</taxon>
        <taxon>Rhizaria</taxon>
        <taxon>Retaria</taxon>
        <taxon>Foraminifera</taxon>
        <taxon>Monothalamids</taxon>
        <taxon>Reticulomyxidae</taxon>
        <taxon>Reticulomyxa</taxon>
    </lineage>
</organism>
<name>X6MPP3_RETFI</name>
<protein>
    <submittedName>
        <fullName evidence="1">Uncharacterized protein</fullName>
    </submittedName>
</protein>
<accession>X6MPP3</accession>
<evidence type="ECO:0000313" key="2">
    <source>
        <dbReference type="Proteomes" id="UP000023152"/>
    </source>
</evidence>
<gene>
    <name evidence="1" type="ORF">RFI_22299</name>
</gene>
<keyword evidence="2" id="KW-1185">Reference proteome</keyword>